<evidence type="ECO:0000256" key="4">
    <source>
        <dbReference type="ARBA" id="ARBA00022614"/>
    </source>
</evidence>
<dbReference type="Pfam" id="PF13855">
    <property type="entry name" value="LRR_8"/>
    <property type="match status" value="1"/>
</dbReference>
<dbReference type="PRINTS" id="PR00019">
    <property type="entry name" value="LEURICHRPT"/>
</dbReference>
<protein>
    <recommendedName>
        <fullName evidence="13">Non-specific serine/threonine protein kinase</fullName>
    </recommendedName>
</protein>
<proteinExistence type="inferred from homology"/>
<dbReference type="InterPro" id="IPR032675">
    <property type="entry name" value="LRR_dom_sf"/>
</dbReference>
<gene>
    <name evidence="11" type="ORF">PIB30_089210</name>
</gene>
<name>A0ABU6XSZ7_9FABA</name>
<dbReference type="SUPFAM" id="SSF52058">
    <property type="entry name" value="L domain-like"/>
    <property type="match status" value="1"/>
</dbReference>
<keyword evidence="8" id="KW-0472">Membrane</keyword>
<keyword evidence="4" id="KW-0433">Leucine-rich repeat</keyword>
<comment type="caution">
    <text evidence="11">The sequence shown here is derived from an EMBL/GenBank/DDBJ whole genome shotgun (WGS) entry which is preliminary data.</text>
</comment>
<keyword evidence="3" id="KW-1003">Cell membrane</keyword>
<dbReference type="Gene3D" id="3.80.10.10">
    <property type="entry name" value="Ribonuclease Inhibitor"/>
    <property type="match status" value="1"/>
</dbReference>
<comment type="subcellular location">
    <subcellularLocation>
        <location evidence="1">Cell membrane</location>
        <topology evidence="1">Single-pass type I membrane protein</topology>
    </subcellularLocation>
</comment>
<evidence type="ECO:0000256" key="9">
    <source>
        <dbReference type="ARBA" id="ARBA00023170"/>
    </source>
</evidence>
<sequence>MCPKPCTFSKLHILDCSHNKFSGTLLPEMIKSWKSMMMSNTSQLGYQDNVISLSGKSWLIYIDYAFTMSNKVFVMNYKELQHFYYMVAIDLSSNKISGIIPDVMGELKSLVLLNLSNNMLSGNIPSSLQKLSNLEALNNLSGNIP</sequence>
<dbReference type="EMBL" id="JASCZI010213105">
    <property type="protein sequence ID" value="MED6200839.1"/>
    <property type="molecule type" value="Genomic_DNA"/>
</dbReference>
<keyword evidence="5" id="KW-0812">Transmembrane</keyword>
<evidence type="ECO:0000256" key="2">
    <source>
        <dbReference type="ARBA" id="ARBA00009592"/>
    </source>
</evidence>
<reference evidence="11 12" key="1">
    <citation type="journal article" date="2023" name="Plants (Basel)">
        <title>Bridging the Gap: Combining Genomics and Transcriptomics Approaches to Understand Stylosanthes scabra, an Orphan Legume from the Brazilian Caatinga.</title>
        <authorList>
            <person name="Ferreira-Neto J.R.C."/>
            <person name="da Silva M.D."/>
            <person name="Binneck E."/>
            <person name="de Melo N.F."/>
            <person name="da Silva R.H."/>
            <person name="de Melo A.L.T.M."/>
            <person name="Pandolfi V."/>
            <person name="Bustamante F.O."/>
            <person name="Brasileiro-Vidal A.C."/>
            <person name="Benko-Iseppon A.M."/>
        </authorList>
    </citation>
    <scope>NUCLEOTIDE SEQUENCE [LARGE SCALE GENOMIC DNA]</scope>
    <source>
        <tissue evidence="11">Leaves</tissue>
    </source>
</reference>
<dbReference type="Pfam" id="PF00560">
    <property type="entry name" value="LRR_1"/>
    <property type="match status" value="1"/>
</dbReference>
<keyword evidence="7" id="KW-1133">Transmembrane helix</keyword>
<organism evidence="11 12">
    <name type="scientific">Stylosanthes scabra</name>
    <dbReference type="NCBI Taxonomy" id="79078"/>
    <lineage>
        <taxon>Eukaryota</taxon>
        <taxon>Viridiplantae</taxon>
        <taxon>Streptophyta</taxon>
        <taxon>Embryophyta</taxon>
        <taxon>Tracheophyta</taxon>
        <taxon>Spermatophyta</taxon>
        <taxon>Magnoliopsida</taxon>
        <taxon>eudicotyledons</taxon>
        <taxon>Gunneridae</taxon>
        <taxon>Pentapetalae</taxon>
        <taxon>rosids</taxon>
        <taxon>fabids</taxon>
        <taxon>Fabales</taxon>
        <taxon>Fabaceae</taxon>
        <taxon>Papilionoideae</taxon>
        <taxon>50 kb inversion clade</taxon>
        <taxon>dalbergioids sensu lato</taxon>
        <taxon>Dalbergieae</taxon>
        <taxon>Pterocarpus clade</taxon>
        <taxon>Stylosanthes</taxon>
    </lineage>
</organism>
<evidence type="ECO:0000256" key="7">
    <source>
        <dbReference type="ARBA" id="ARBA00022989"/>
    </source>
</evidence>
<dbReference type="InterPro" id="IPR001611">
    <property type="entry name" value="Leu-rich_rpt"/>
</dbReference>
<keyword evidence="12" id="KW-1185">Reference proteome</keyword>
<evidence type="ECO:0000256" key="1">
    <source>
        <dbReference type="ARBA" id="ARBA00004251"/>
    </source>
</evidence>
<evidence type="ECO:0008006" key="13">
    <source>
        <dbReference type="Google" id="ProtNLM"/>
    </source>
</evidence>
<keyword evidence="6" id="KW-0677">Repeat</keyword>
<dbReference type="Proteomes" id="UP001341840">
    <property type="component" value="Unassembled WGS sequence"/>
</dbReference>
<evidence type="ECO:0000256" key="3">
    <source>
        <dbReference type="ARBA" id="ARBA00022475"/>
    </source>
</evidence>
<keyword evidence="9" id="KW-0675">Receptor</keyword>
<evidence type="ECO:0000256" key="8">
    <source>
        <dbReference type="ARBA" id="ARBA00023136"/>
    </source>
</evidence>
<evidence type="ECO:0000256" key="10">
    <source>
        <dbReference type="ARBA" id="ARBA00023180"/>
    </source>
</evidence>
<evidence type="ECO:0000256" key="6">
    <source>
        <dbReference type="ARBA" id="ARBA00022737"/>
    </source>
</evidence>
<comment type="similarity">
    <text evidence="2">Belongs to the RLP family.</text>
</comment>
<accession>A0ABU6XSZ7</accession>
<keyword evidence="10" id="KW-0325">Glycoprotein</keyword>
<evidence type="ECO:0000313" key="11">
    <source>
        <dbReference type="EMBL" id="MED6200839.1"/>
    </source>
</evidence>
<evidence type="ECO:0000256" key="5">
    <source>
        <dbReference type="ARBA" id="ARBA00022692"/>
    </source>
</evidence>
<dbReference type="PANTHER" id="PTHR27004:SF460">
    <property type="entry name" value="RECEPTOR-LIKE PROTEIN 33"/>
    <property type="match status" value="1"/>
</dbReference>
<evidence type="ECO:0000313" key="12">
    <source>
        <dbReference type="Proteomes" id="UP001341840"/>
    </source>
</evidence>
<dbReference type="PANTHER" id="PTHR27004">
    <property type="entry name" value="RECEPTOR-LIKE PROTEIN 12 ISOFORM X1"/>
    <property type="match status" value="1"/>
</dbReference>